<dbReference type="GO" id="GO:0022625">
    <property type="term" value="C:cytosolic large ribosomal subunit"/>
    <property type="evidence" value="ECO:0007669"/>
    <property type="project" value="TreeGrafter"/>
</dbReference>
<comment type="function">
    <text evidence="4">Ribosomal protein P0 is the functional equivalent of E.coli protein L10.</text>
</comment>
<dbReference type="PANTHER" id="PTHR45699">
    <property type="entry name" value="60S ACIDIC RIBOSOMAL PROTEIN P0"/>
    <property type="match status" value="1"/>
</dbReference>
<sequence>MVRVVDKQQRKKLYRERLIGLLKEYDQILLVSADNVGSNQMQKIRMQLRGKAVVLMGKNTLIRKAIRDHIDELPQYEVLLPHLRGNTGFVFSKAPLNEVRSLIMEHKVSAAAKAGAISPLTVVVPKGPTGMEPTKTSFFQALQIPTRISRGVIEIINDVPLLTVGQKVSASQAVLLQMLNILPFSYGLQSTVVYDRGDVYDSAILDLSDEDLLGKFFAGVNNIAALSLSIGYPTLVSVPHSLINSFRSLLAISIESDYTFKQSEEIKELLADPEKLAAMLAASASSSGPKGAATEAEAADEEESESEEEADMGGMFGDEDGY</sequence>
<comment type="similarity">
    <text evidence="1 4">Belongs to the universal ribosomal protein uL10 family.</text>
</comment>
<dbReference type="PIRSF" id="PIRSF039087">
    <property type="entry name" value="L10E"/>
    <property type="match status" value="1"/>
</dbReference>
<dbReference type="Gene3D" id="3.30.70.1730">
    <property type="match status" value="1"/>
</dbReference>
<dbReference type="InterPro" id="IPR040637">
    <property type="entry name" value="Ribosomal_uL10-like_insert"/>
</dbReference>
<dbReference type="InterPro" id="IPR043141">
    <property type="entry name" value="Ribosomal_uL10-like_sf"/>
</dbReference>
<evidence type="ECO:0000256" key="5">
    <source>
        <dbReference type="SAM" id="MobiDB-lite"/>
    </source>
</evidence>
<evidence type="ECO:0000313" key="7">
    <source>
        <dbReference type="EMBL" id="CAD9363282.1"/>
    </source>
</evidence>
<dbReference type="GO" id="GO:0070180">
    <property type="term" value="F:large ribosomal subunit rRNA binding"/>
    <property type="evidence" value="ECO:0007669"/>
    <property type="project" value="TreeGrafter"/>
</dbReference>
<evidence type="ECO:0000256" key="4">
    <source>
        <dbReference type="PIRNR" id="PIRNR039087"/>
    </source>
</evidence>
<proteinExistence type="inferred from homology"/>
<organism evidence="7">
    <name type="scientific">Stereomyxa ramosa</name>
    <dbReference type="NCBI Taxonomy" id="1078864"/>
    <lineage>
        <taxon>Eukaryota</taxon>
        <taxon>Amoebozoa</taxon>
        <taxon>Amoebozoa incertae sedis</taxon>
        <taxon>Stereomyxa</taxon>
    </lineage>
</organism>
<dbReference type="SUPFAM" id="SSF160369">
    <property type="entry name" value="Ribosomal protein L10-like"/>
    <property type="match status" value="1"/>
</dbReference>
<dbReference type="GO" id="GO:0002181">
    <property type="term" value="P:cytoplasmic translation"/>
    <property type="evidence" value="ECO:0007669"/>
    <property type="project" value="TreeGrafter"/>
</dbReference>
<dbReference type="Pfam" id="PF00466">
    <property type="entry name" value="Ribosomal_L10"/>
    <property type="match status" value="1"/>
</dbReference>
<feature type="compositionally biased region" description="Low complexity" evidence="5">
    <location>
        <begin position="281"/>
        <end position="296"/>
    </location>
</feature>
<evidence type="ECO:0000256" key="3">
    <source>
        <dbReference type="ARBA" id="ARBA00023274"/>
    </source>
</evidence>
<evidence type="ECO:0000256" key="1">
    <source>
        <dbReference type="ARBA" id="ARBA00008889"/>
    </source>
</evidence>
<feature type="region of interest" description="Disordered" evidence="5">
    <location>
        <begin position="281"/>
        <end position="322"/>
    </location>
</feature>
<keyword evidence="2 4" id="KW-0689">Ribosomal protein</keyword>
<dbReference type="InterPro" id="IPR043164">
    <property type="entry name" value="Ribosomal_uL10-like_insert_sf"/>
</dbReference>
<dbReference type="Gene3D" id="3.90.105.20">
    <property type="match status" value="1"/>
</dbReference>
<dbReference type="Pfam" id="PF00428">
    <property type="entry name" value="Ribosomal_60s"/>
    <property type="match status" value="1"/>
</dbReference>
<dbReference type="EMBL" id="HBGP01000750">
    <property type="protein sequence ID" value="CAD9363282.1"/>
    <property type="molecule type" value="Transcribed_RNA"/>
</dbReference>
<feature type="domain" description="Large ribosomal subunit protein uL10-like insertion" evidence="6">
    <location>
        <begin position="112"/>
        <end position="181"/>
    </location>
</feature>
<evidence type="ECO:0000256" key="2">
    <source>
        <dbReference type="ARBA" id="ARBA00022980"/>
    </source>
</evidence>
<feature type="compositionally biased region" description="Acidic residues" evidence="5">
    <location>
        <begin position="297"/>
        <end position="322"/>
    </location>
</feature>
<dbReference type="Pfam" id="PF17777">
    <property type="entry name" value="RL10P_insert"/>
    <property type="match status" value="1"/>
</dbReference>
<reference evidence="7" key="1">
    <citation type="submission" date="2021-01" db="EMBL/GenBank/DDBJ databases">
        <authorList>
            <person name="Corre E."/>
            <person name="Pelletier E."/>
            <person name="Niang G."/>
            <person name="Scheremetjew M."/>
            <person name="Finn R."/>
            <person name="Kale V."/>
            <person name="Holt S."/>
            <person name="Cochrane G."/>
            <person name="Meng A."/>
            <person name="Brown T."/>
            <person name="Cohen L."/>
        </authorList>
    </citation>
    <scope>NUCLEOTIDE SEQUENCE</scope>
    <source>
        <strain evidence="7">Chinc5</strain>
    </source>
</reference>
<gene>
    <name evidence="7" type="ORF">SRAM0439_LOCUS376</name>
</gene>
<dbReference type="InterPro" id="IPR050323">
    <property type="entry name" value="Ribosomal_protein_uL10"/>
</dbReference>
<evidence type="ECO:0000259" key="6">
    <source>
        <dbReference type="Pfam" id="PF17777"/>
    </source>
</evidence>
<dbReference type="InterPro" id="IPR001790">
    <property type="entry name" value="Ribosomal_uL10"/>
</dbReference>
<dbReference type="CDD" id="cd05795">
    <property type="entry name" value="Ribosomal_P0_L10e"/>
    <property type="match status" value="1"/>
</dbReference>
<dbReference type="FunFam" id="3.90.105.20:FF:000001">
    <property type="entry name" value="60S acidic ribosomal protein P0"/>
    <property type="match status" value="1"/>
</dbReference>
<keyword evidence="3 4" id="KW-0687">Ribonucleoprotein</keyword>
<dbReference type="GO" id="GO:0000027">
    <property type="term" value="P:ribosomal large subunit assembly"/>
    <property type="evidence" value="ECO:0007669"/>
    <property type="project" value="TreeGrafter"/>
</dbReference>
<accession>A0A7S2EY53</accession>
<protein>
    <recommendedName>
        <fullName evidence="4">60S acidic ribosomal protein P0</fullName>
    </recommendedName>
</protein>
<dbReference type="InterPro" id="IPR030670">
    <property type="entry name" value="uL10_eukaryotes"/>
</dbReference>
<dbReference type="GO" id="GO:0003735">
    <property type="term" value="F:structural constituent of ribosome"/>
    <property type="evidence" value="ECO:0007669"/>
    <property type="project" value="TreeGrafter"/>
</dbReference>
<dbReference type="PANTHER" id="PTHR45699:SF3">
    <property type="entry name" value="LARGE RIBOSOMAL SUBUNIT PROTEIN UL10"/>
    <property type="match status" value="1"/>
</dbReference>
<dbReference type="AlphaFoldDB" id="A0A7S2EY53"/>
<name>A0A7S2EY53_9EUKA</name>